<reference evidence="1 2" key="1">
    <citation type="submission" date="2019-05" db="EMBL/GenBank/DDBJ databases">
        <title>Emergence of the Ug99 lineage of the wheat stem rust pathogen through somatic hybridization.</title>
        <authorList>
            <person name="Li F."/>
            <person name="Upadhyaya N.M."/>
            <person name="Sperschneider J."/>
            <person name="Matny O."/>
            <person name="Nguyen-Phuc H."/>
            <person name="Mago R."/>
            <person name="Raley C."/>
            <person name="Miller M.E."/>
            <person name="Silverstein K.A.T."/>
            <person name="Henningsen E."/>
            <person name="Hirsch C.D."/>
            <person name="Visser B."/>
            <person name="Pretorius Z.A."/>
            <person name="Steffenson B.J."/>
            <person name="Schwessinger B."/>
            <person name="Dodds P.N."/>
            <person name="Figueroa M."/>
        </authorList>
    </citation>
    <scope>NUCLEOTIDE SEQUENCE [LARGE SCALE GENOMIC DNA]</scope>
    <source>
        <strain evidence="1 2">Ug99</strain>
    </source>
</reference>
<accession>A0A5B0RBB5</accession>
<dbReference type="Proteomes" id="UP000325313">
    <property type="component" value="Unassembled WGS sequence"/>
</dbReference>
<dbReference type="AlphaFoldDB" id="A0A5B0RBB5"/>
<proteinExistence type="predicted"/>
<gene>
    <name evidence="1" type="ORF">PGTUg99_001706</name>
</gene>
<organism evidence="1 2">
    <name type="scientific">Puccinia graminis f. sp. tritici</name>
    <dbReference type="NCBI Taxonomy" id="56615"/>
    <lineage>
        <taxon>Eukaryota</taxon>
        <taxon>Fungi</taxon>
        <taxon>Dikarya</taxon>
        <taxon>Basidiomycota</taxon>
        <taxon>Pucciniomycotina</taxon>
        <taxon>Pucciniomycetes</taxon>
        <taxon>Pucciniales</taxon>
        <taxon>Pucciniaceae</taxon>
        <taxon>Puccinia</taxon>
    </lineage>
</organism>
<comment type="caution">
    <text evidence="1">The sequence shown here is derived from an EMBL/GenBank/DDBJ whole genome shotgun (WGS) entry which is preliminary data.</text>
</comment>
<protein>
    <submittedName>
        <fullName evidence="1">Uncharacterized protein</fullName>
    </submittedName>
</protein>
<evidence type="ECO:0000313" key="1">
    <source>
        <dbReference type="EMBL" id="KAA1122588.1"/>
    </source>
</evidence>
<dbReference type="EMBL" id="VDEP01000229">
    <property type="protein sequence ID" value="KAA1122588.1"/>
    <property type="molecule type" value="Genomic_DNA"/>
</dbReference>
<name>A0A5B0RBB5_PUCGR</name>
<sequence>MDPLGLENLYSLKADKTQPSSMKRIQTNTEDIDQMPIILTNIRQNSTSRVFNSLILLQGVQTQNLPGDGTPRQFNRR</sequence>
<evidence type="ECO:0000313" key="2">
    <source>
        <dbReference type="Proteomes" id="UP000325313"/>
    </source>
</evidence>